<accession>U5W5X4</accession>
<evidence type="ECO:0000259" key="1">
    <source>
        <dbReference type="PROSITE" id="PS51186"/>
    </source>
</evidence>
<feature type="domain" description="N-acetyltransferase" evidence="1">
    <location>
        <begin position="1"/>
        <end position="137"/>
    </location>
</feature>
<dbReference type="GO" id="GO:0016747">
    <property type="term" value="F:acyltransferase activity, transferring groups other than amino-acyl groups"/>
    <property type="evidence" value="ECO:0007669"/>
    <property type="project" value="InterPro"/>
</dbReference>
<evidence type="ECO:0000313" key="2">
    <source>
        <dbReference type="EMBL" id="AGZ44412.1"/>
    </source>
</evidence>
<name>U5W5X4_9ACTN</name>
<keyword evidence="3" id="KW-1185">Reference proteome</keyword>
<organism evidence="2 3">
    <name type="scientific">Actinoplanes friuliensis DSM 7358</name>
    <dbReference type="NCBI Taxonomy" id="1246995"/>
    <lineage>
        <taxon>Bacteria</taxon>
        <taxon>Bacillati</taxon>
        <taxon>Actinomycetota</taxon>
        <taxon>Actinomycetes</taxon>
        <taxon>Micromonosporales</taxon>
        <taxon>Micromonosporaceae</taxon>
        <taxon>Actinoplanes</taxon>
    </lineage>
</organism>
<dbReference type="EMBL" id="CP006272">
    <property type="protein sequence ID" value="AGZ44412.1"/>
    <property type="molecule type" value="Genomic_DNA"/>
</dbReference>
<dbReference type="Gene3D" id="3.40.630.30">
    <property type="match status" value="1"/>
</dbReference>
<dbReference type="STRING" id="1246995.AFR_30760"/>
<keyword evidence="2" id="KW-0808">Transferase</keyword>
<dbReference type="HOGENOM" id="CLU_013985_35_1_11"/>
<proteinExistence type="predicted"/>
<dbReference type="InterPro" id="IPR000182">
    <property type="entry name" value="GNAT_dom"/>
</dbReference>
<dbReference type="KEGG" id="afs:AFR_30760"/>
<dbReference type="Pfam" id="PF00583">
    <property type="entry name" value="Acetyltransf_1"/>
    <property type="match status" value="1"/>
</dbReference>
<dbReference type="eggNOG" id="COG0456">
    <property type="taxonomic scope" value="Bacteria"/>
</dbReference>
<dbReference type="AlphaFoldDB" id="U5W5X4"/>
<dbReference type="InterPro" id="IPR016181">
    <property type="entry name" value="Acyl_CoA_acyltransferase"/>
</dbReference>
<dbReference type="CDD" id="cd04301">
    <property type="entry name" value="NAT_SF"/>
    <property type="match status" value="1"/>
</dbReference>
<dbReference type="SUPFAM" id="SSF55729">
    <property type="entry name" value="Acyl-CoA N-acyltransferases (Nat)"/>
    <property type="match status" value="1"/>
</dbReference>
<reference evidence="2 3" key="1">
    <citation type="journal article" date="2014" name="J. Biotechnol.">
        <title>Complete genome sequence of the actinobacterium Actinoplanes friuliensis HAG 010964, producer of the lipopeptide antibiotic friulimycin.</title>
        <authorList>
            <person name="Ruckert C."/>
            <person name="Szczepanowski R."/>
            <person name="Albersmeier A."/>
            <person name="Goesmann A."/>
            <person name="Fischer N."/>
            <person name="Steinkamper A."/>
            <person name="Puhler A."/>
            <person name="Biener R."/>
            <person name="Schwartz D."/>
            <person name="Kalinowski J."/>
        </authorList>
    </citation>
    <scope>NUCLEOTIDE SEQUENCE [LARGE SCALE GENOMIC DNA]</scope>
    <source>
        <strain evidence="2 3">DSM 7358</strain>
    </source>
</reference>
<sequence>MRLRTVMIGSSGPWLEPGREILERQLTDPRDLVAAFVVDRPDGPGLASCVVGAIDERLPGPRDPTGLRGYVYNVATDPQYRRRGYSRACMAALIHWYAHRGITVVDLRATPDGEGVYASLGFERTKDPAMRLLNPGR</sequence>
<gene>
    <name evidence="2" type="ORF">AFR_30760</name>
</gene>
<evidence type="ECO:0000313" key="3">
    <source>
        <dbReference type="Proteomes" id="UP000017746"/>
    </source>
</evidence>
<protein>
    <submittedName>
        <fullName evidence="2">Putative GCN5-related N-acetyltransferase</fullName>
    </submittedName>
</protein>
<dbReference type="PATRIC" id="fig|1246995.3.peg.6227"/>
<dbReference type="Proteomes" id="UP000017746">
    <property type="component" value="Chromosome"/>
</dbReference>
<dbReference type="PROSITE" id="PS51186">
    <property type="entry name" value="GNAT"/>
    <property type="match status" value="1"/>
</dbReference>